<proteinExistence type="predicted"/>
<comment type="caution">
    <text evidence="1">The sequence shown here is derived from an EMBL/GenBank/DDBJ whole genome shotgun (WGS) entry which is preliminary data.</text>
</comment>
<reference evidence="2" key="1">
    <citation type="journal article" date="2023" name="G3 (Bethesda)">
        <title>Genome assembly and association tests identify interacting loci associated with vigor, precocity, and sex in interspecific pistachio rootstocks.</title>
        <authorList>
            <person name="Palmer W."/>
            <person name="Jacygrad E."/>
            <person name="Sagayaradj S."/>
            <person name="Cavanaugh K."/>
            <person name="Han R."/>
            <person name="Bertier L."/>
            <person name="Beede B."/>
            <person name="Kafkas S."/>
            <person name="Golino D."/>
            <person name="Preece J."/>
            <person name="Michelmore R."/>
        </authorList>
    </citation>
    <scope>NUCLEOTIDE SEQUENCE [LARGE SCALE GENOMIC DNA]</scope>
</reference>
<evidence type="ECO:0000313" key="1">
    <source>
        <dbReference type="EMBL" id="KAJ0084016.1"/>
    </source>
</evidence>
<dbReference type="EMBL" id="CM047907">
    <property type="protein sequence ID" value="KAJ0084016.1"/>
    <property type="molecule type" value="Genomic_DNA"/>
</dbReference>
<organism evidence="1 2">
    <name type="scientific">Pistacia atlantica</name>
    <dbReference type="NCBI Taxonomy" id="434234"/>
    <lineage>
        <taxon>Eukaryota</taxon>
        <taxon>Viridiplantae</taxon>
        <taxon>Streptophyta</taxon>
        <taxon>Embryophyta</taxon>
        <taxon>Tracheophyta</taxon>
        <taxon>Spermatophyta</taxon>
        <taxon>Magnoliopsida</taxon>
        <taxon>eudicotyledons</taxon>
        <taxon>Gunneridae</taxon>
        <taxon>Pentapetalae</taxon>
        <taxon>rosids</taxon>
        <taxon>malvids</taxon>
        <taxon>Sapindales</taxon>
        <taxon>Anacardiaceae</taxon>
        <taxon>Pistacia</taxon>
    </lineage>
</organism>
<name>A0ACC1AE48_9ROSI</name>
<evidence type="ECO:0000313" key="2">
    <source>
        <dbReference type="Proteomes" id="UP001164250"/>
    </source>
</evidence>
<accession>A0ACC1AE48</accession>
<sequence>MSHSMMSHMTFFWGKNAEIIFSGRPGTSSGIFNHVAAGLIQTLLYALRIALAHLVMLALMSFNGGVSLIAVAVDALGLLLFGSQFLSKSTALHKASDLLPMSS</sequence>
<keyword evidence="2" id="KW-1185">Reference proteome</keyword>
<gene>
    <name evidence="1" type="ORF">Patl1_31227</name>
</gene>
<protein>
    <submittedName>
        <fullName evidence="1">Uncharacterized protein</fullName>
    </submittedName>
</protein>
<dbReference type="Proteomes" id="UP001164250">
    <property type="component" value="Chromosome 11"/>
</dbReference>